<name>A0A7G8TAE7_9FIRM</name>
<dbReference type="PROSITE" id="PS50932">
    <property type="entry name" value="HTH_LACI_2"/>
    <property type="match status" value="1"/>
</dbReference>
<dbReference type="AlphaFoldDB" id="A0A7G8TAE7"/>
<dbReference type="RefSeq" id="WP_187035836.1">
    <property type="nucleotide sequence ID" value="NZ_CP060286.1"/>
</dbReference>
<gene>
    <name evidence="5" type="ORF">HCR03_18485</name>
</gene>
<sequence length="316" mass="35739">MSKHKVSMRDIAKECNVSVATVSYVLNHSENEKIGHDTCLKIVEAVTRLHYKPRNAVKKQKSDLVGVIICWKGHDTLGKRMAYYDLASKMSAQMKTLDFETIVLETEDPEKDVDTISSHNFSAAFFIDIDSKIADKITKHYYVPAIFLNCDTNDSLFCKIYPDYKSAIRTAKTMLNTNSPFLVMEDICNEDLKNQIIGEFPPNDVFINSSNSDLNLFLQTHRQGKGIILGDILGLETELYINRHDLVVVSNFDDSNILLPDTKTIFIPNRKIAGTAIETLQKMLALDYGKAEEDNRILVPCEDKTESLKKKSPECC</sequence>
<dbReference type="Proteomes" id="UP000515909">
    <property type="component" value="Chromosome"/>
</dbReference>
<dbReference type="Pfam" id="PF00356">
    <property type="entry name" value="LacI"/>
    <property type="match status" value="1"/>
</dbReference>
<proteinExistence type="predicted"/>
<dbReference type="InterPro" id="IPR010982">
    <property type="entry name" value="Lambda_DNA-bd_dom_sf"/>
</dbReference>
<evidence type="ECO:0000256" key="2">
    <source>
        <dbReference type="ARBA" id="ARBA00023125"/>
    </source>
</evidence>
<protein>
    <submittedName>
        <fullName evidence="5">LacI family DNA-binding transcriptional regulator</fullName>
    </submittedName>
</protein>
<keyword evidence="3" id="KW-0804">Transcription</keyword>
<dbReference type="CDD" id="cd01392">
    <property type="entry name" value="HTH_LacI"/>
    <property type="match status" value="1"/>
</dbReference>
<keyword evidence="1" id="KW-0805">Transcription regulation</keyword>
<dbReference type="PANTHER" id="PTHR30146:SF149">
    <property type="entry name" value="HTH-TYPE TRANSCRIPTIONAL REGULATOR EBGR"/>
    <property type="match status" value="1"/>
</dbReference>
<dbReference type="PANTHER" id="PTHR30146">
    <property type="entry name" value="LACI-RELATED TRANSCRIPTIONAL REPRESSOR"/>
    <property type="match status" value="1"/>
</dbReference>
<dbReference type="Gene3D" id="3.40.50.2300">
    <property type="match status" value="1"/>
</dbReference>
<dbReference type="SUPFAM" id="SSF47413">
    <property type="entry name" value="lambda repressor-like DNA-binding domains"/>
    <property type="match status" value="1"/>
</dbReference>
<dbReference type="SMART" id="SM00354">
    <property type="entry name" value="HTH_LACI"/>
    <property type="match status" value="1"/>
</dbReference>
<organism evidence="5 6">
    <name type="scientific">Caproicibacter fermentans</name>
    <dbReference type="NCBI Taxonomy" id="2576756"/>
    <lineage>
        <taxon>Bacteria</taxon>
        <taxon>Bacillati</taxon>
        <taxon>Bacillota</taxon>
        <taxon>Clostridia</taxon>
        <taxon>Eubacteriales</taxon>
        <taxon>Acutalibacteraceae</taxon>
        <taxon>Caproicibacter</taxon>
    </lineage>
</organism>
<evidence type="ECO:0000313" key="5">
    <source>
        <dbReference type="EMBL" id="QNK40588.1"/>
    </source>
</evidence>
<evidence type="ECO:0000256" key="3">
    <source>
        <dbReference type="ARBA" id="ARBA00023163"/>
    </source>
</evidence>
<evidence type="ECO:0000259" key="4">
    <source>
        <dbReference type="PROSITE" id="PS50932"/>
    </source>
</evidence>
<dbReference type="EMBL" id="CP060286">
    <property type="protein sequence ID" value="QNK40588.1"/>
    <property type="molecule type" value="Genomic_DNA"/>
</dbReference>
<dbReference type="KEGG" id="cfem:HCR03_18485"/>
<evidence type="ECO:0000313" key="6">
    <source>
        <dbReference type="Proteomes" id="UP000515909"/>
    </source>
</evidence>
<dbReference type="GO" id="GO:0003700">
    <property type="term" value="F:DNA-binding transcription factor activity"/>
    <property type="evidence" value="ECO:0007669"/>
    <property type="project" value="TreeGrafter"/>
</dbReference>
<dbReference type="InterPro" id="IPR000843">
    <property type="entry name" value="HTH_LacI"/>
</dbReference>
<dbReference type="Gene3D" id="1.10.260.40">
    <property type="entry name" value="lambda repressor-like DNA-binding domains"/>
    <property type="match status" value="1"/>
</dbReference>
<accession>A0A7G8TAE7</accession>
<reference evidence="5 6" key="1">
    <citation type="submission" date="2020-08" db="EMBL/GenBank/DDBJ databases">
        <title>The isolate Caproiciproducens sp. 7D4C2 produces n-caproate at mildly acidic conditions from hexoses: genome and rBOX comparison with related strains and chain-elongating bacteria.</title>
        <authorList>
            <person name="Esquivel-Elizondo S."/>
            <person name="Bagci C."/>
            <person name="Temovska M."/>
            <person name="Jeon B.S."/>
            <person name="Bessarab I."/>
            <person name="Williams R.B.H."/>
            <person name="Huson D.H."/>
            <person name="Angenent L.T."/>
        </authorList>
    </citation>
    <scope>NUCLEOTIDE SEQUENCE [LARGE SCALE GENOMIC DNA]</scope>
    <source>
        <strain evidence="5 6">7D4C2</strain>
    </source>
</reference>
<evidence type="ECO:0000256" key="1">
    <source>
        <dbReference type="ARBA" id="ARBA00023015"/>
    </source>
</evidence>
<keyword evidence="2 5" id="KW-0238">DNA-binding</keyword>
<feature type="domain" description="HTH lacI-type" evidence="4">
    <location>
        <begin position="6"/>
        <end position="58"/>
    </location>
</feature>
<dbReference type="GO" id="GO:0000976">
    <property type="term" value="F:transcription cis-regulatory region binding"/>
    <property type="evidence" value="ECO:0007669"/>
    <property type="project" value="TreeGrafter"/>
</dbReference>